<dbReference type="Pfam" id="PF00646">
    <property type="entry name" value="F-box"/>
    <property type="match status" value="1"/>
</dbReference>
<name>A0ABC8ZY95_9POAL</name>
<evidence type="ECO:0000259" key="3">
    <source>
        <dbReference type="Pfam" id="PF03478"/>
    </source>
</evidence>
<proteinExistence type="predicted"/>
<dbReference type="Gene3D" id="1.20.1280.50">
    <property type="match status" value="1"/>
</dbReference>
<sequence>MPRRLSACHSRARLSNPITSPDRASHRSAPLAMSMSKLAAVAAGGGWADLPRDLLESVLARLPVPDRLRFPAVCTAWHSASTTTFASPASASPLSPWLMLPFNPTARGRGAATAQFLSLAEGRAYAIPQPAPAASESLVVGSSPDGWLVTADAHSELHLVNPVTGAQLPLPAAATLPFVDAIRDTDGRVASYDLPCHFAAAGGGEEEVLVVPPETLAPDMLRFEVYEKAVVVSPPRLRKTTTSPSPAAGETTWEGYAVLLICHPLSRLVVARAGDAAWALLDAPARRCWVDAVVHAGPGAADGGRRRQVVYAMDAAGCVVAWDMGTATAPAPARSRKVAPPCRCSSRACAMSAACRKYLVELAPGRLLQVHRLRETAHARYGFWEPRPERVEYTTTGVELFEWREAVAGGGGGGRWVEVDGKGGASSVLGGRALFLGKNTSLCLCVPVEHGGGGEVRGNCVYFTDDGPWSDERCREVVPDVGVLDLAGGSYRPPRGAVRDLLWKWPPPVWVFPSLST</sequence>
<gene>
    <name evidence="4" type="ORF">URODEC1_LOCUS47818</name>
</gene>
<dbReference type="AlphaFoldDB" id="A0ABC8ZY95"/>
<feature type="region of interest" description="Disordered" evidence="1">
    <location>
        <begin position="1"/>
        <end position="27"/>
    </location>
</feature>
<evidence type="ECO:0000259" key="2">
    <source>
        <dbReference type="Pfam" id="PF00646"/>
    </source>
</evidence>
<dbReference type="SUPFAM" id="SSF81383">
    <property type="entry name" value="F-box domain"/>
    <property type="match status" value="1"/>
</dbReference>
<accession>A0ABC8ZY95</accession>
<protein>
    <recommendedName>
        <fullName evidence="6">F-box domain-containing protein</fullName>
    </recommendedName>
</protein>
<dbReference type="Pfam" id="PF03478">
    <property type="entry name" value="Beta-prop_KIB1-4"/>
    <property type="match status" value="1"/>
</dbReference>
<evidence type="ECO:0000313" key="5">
    <source>
        <dbReference type="Proteomes" id="UP001497457"/>
    </source>
</evidence>
<evidence type="ECO:0000313" key="4">
    <source>
        <dbReference type="EMBL" id="CAL4966484.1"/>
    </source>
</evidence>
<dbReference type="Proteomes" id="UP001497457">
    <property type="component" value="Chromosome 2b"/>
</dbReference>
<feature type="domain" description="F-box" evidence="2">
    <location>
        <begin position="47"/>
        <end position="82"/>
    </location>
</feature>
<dbReference type="InterPro" id="IPR001810">
    <property type="entry name" value="F-box_dom"/>
</dbReference>
<dbReference type="PANTHER" id="PTHR44586">
    <property type="entry name" value="F-BOX DOMAIN CONTAINING PROTEIN, EXPRESSED"/>
    <property type="match status" value="1"/>
</dbReference>
<dbReference type="InterPro" id="IPR036047">
    <property type="entry name" value="F-box-like_dom_sf"/>
</dbReference>
<feature type="domain" description="KIB1-4 beta-propeller" evidence="3">
    <location>
        <begin position="116"/>
        <end position="473"/>
    </location>
</feature>
<reference evidence="4" key="1">
    <citation type="submission" date="2024-10" db="EMBL/GenBank/DDBJ databases">
        <authorList>
            <person name="Ryan C."/>
        </authorList>
    </citation>
    <scope>NUCLEOTIDE SEQUENCE [LARGE SCALE GENOMIC DNA]</scope>
</reference>
<evidence type="ECO:0008006" key="6">
    <source>
        <dbReference type="Google" id="ProtNLM"/>
    </source>
</evidence>
<dbReference type="EMBL" id="OZ075112">
    <property type="protein sequence ID" value="CAL4966484.1"/>
    <property type="molecule type" value="Genomic_DNA"/>
</dbReference>
<evidence type="ECO:0000256" key="1">
    <source>
        <dbReference type="SAM" id="MobiDB-lite"/>
    </source>
</evidence>
<organism evidence="4 5">
    <name type="scientific">Urochloa decumbens</name>
    <dbReference type="NCBI Taxonomy" id="240449"/>
    <lineage>
        <taxon>Eukaryota</taxon>
        <taxon>Viridiplantae</taxon>
        <taxon>Streptophyta</taxon>
        <taxon>Embryophyta</taxon>
        <taxon>Tracheophyta</taxon>
        <taxon>Spermatophyta</taxon>
        <taxon>Magnoliopsida</taxon>
        <taxon>Liliopsida</taxon>
        <taxon>Poales</taxon>
        <taxon>Poaceae</taxon>
        <taxon>PACMAD clade</taxon>
        <taxon>Panicoideae</taxon>
        <taxon>Panicodae</taxon>
        <taxon>Paniceae</taxon>
        <taxon>Melinidinae</taxon>
        <taxon>Urochloa</taxon>
    </lineage>
</organism>
<dbReference type="InterPro" id="IPR005174">
    <property type="entry name" value="KIB1-4_b-propeller"/>
</dbReference>
<keyword evidence="5" id="KW-1185">Reference proteome</keyword>
<dbReference type="PANTHER" id="PTHR44586:SF25">
    <property type="entry name" value="(WILD MALAYSIAN BANANA) HYPOTHETICAL PROTEIN"/>
    <property type="match status" value="1"/>
</dbReference>